<organism evidence="2 3">
    <name type="scientific">Polaromonas naphthalenivorans (strain CJ2)</name>
    <dbReference type="NCBI Taxonomy" id="365044"/>
    <lineage>
        <taxon>Bacteria</taxon>
        <taxon>Pseudomonadati</taxon>
        <taxon>Pseudomonadota</taxon>
        <taxon>Betaproteobacteria</taxon>
        <taxon>Burkholderiales</taxon>
        <taxon>Comamonadaceae</taxon>
        <taxon>Polaromonas</taxon>
    </lineage>
</organism>
<keyword evidence="2" id="KW-0614">Plasmid</keyword>
<gene>
    <name evidence="2" type="ordered locus">Pnap_4967</name>
</gene>
<dbReference type="KEGG" id="pna:Pnap_4967"/>
<evidence type="ECO:0000313" key="2">
    <source>
        <dbReference type="EMBL" id="ABM40028.1"/>
    </source>
</evidence>
<name>A1VWK0_POLNA</name>
<accession>A1VWK0</accession>
<dbReference type="InterPro" id="IPR025855">
    <property type="entry name" value="Replic_Relax"/>
</dbReference>
<dbReference type="Proteomes" id="UP000000644">
    <property type="component" value="Plasmid pPNAP03"/>
</dbReference>
<sequence>MTMKKQPREPSPSPREAQTPFTENALTYPGDAPTDATVDTKAGKLPTIHAGNDTVRPQKTRSLAPVTKENTPPRKVERGLAATISTTKLKQAIWLRTLLTANRFRVIRTIDVAVCCFAERPYKAALTAAQRAMRGLVKADFLKRYRTERHNTIYGLTQHGVDWLDEAGHDASSSVRQVSTMTNPEHRLWAQFWVLACEARGMKAQTEQELLQSLNKGVKPGEALVQGLLTVTTMRGKRASTIQLRPDAVAYEKDGITWLEVDRSKRGSDREASLAALVSSVGRVLKEGSTLRRLVIFCKTERIRKRALAVVNGLALANNPEVLIEGRRHFREVEPGTYAVWTALESKLKDGRTKLVDTLVGHVIVQLLPIWLPKVRIDASNTHSFAGWFGENYLPYRRPKSLGPWSSPFSPFAAPQEIEHSTWPIRPEYDCHLCSEKER</sequence>
<keyword evidence="3" id="KW-1185">Reference proteome</keyword>
<proteinExistence type="predicted"/>
<feature type="region of interest" description="Disordered" evidence="1">
    <location>
        <begin position="1"/>
        <end position="72"/>
    </location>
</feature>
<dbReference type="EMBL" id="CP000532">
    <property type="protein sequence ID" value="ABM40028.1"/>
    <property type="molecule type" value="Genomic_DNA"/>
</dbReference>
<reference evidence="3" key="1">
    <citation type="journal article" date="2009" name="Environ. Microbiol.">
        <title>The genome of Polaromonas naphthalenivorans strain CJ2, isolated from coal tar-contaminated sediment, reveals physiological and metabolic versatility and evolution through extensive horizontal gene transfer.</title>
        <authorList>
            <person name="Yagi J.M."/>
            <person name="Sims D."/>
            <person name="Brettin T."/>
            <person name="Bruce D."/>
            <person name="Madsen E.L."/>
        </authorList>
    </citation>
    <scope>NUCLEOTIDE SEQUENCE [LARGE SCALE GENOMIC DNA]</scope>
    <source>
        <strain evidence="3">CJ2</strain>
        <plasmid evidence="3">Plasmid pPNAP03</plasmid>
    </source>
</reference>
<geneLocation type="plasmid" evidence="2 3">
    <name>pPNAP03</name>
</geneLocation>
<dbReference type="Pfam" id="PF13814">
    <property type="entry name" value="Replic_Relax"/>
    <property type="match status" value="1"/>
</dbReference>
<dbReference type="AlphaFoldDB" id="A1VWK0"/>
<protein>
    <submittedName>
        <fullName evidence="2">Uncharacterized protein</fullName>
    </submittedName>
</protein>
<evidence type="ECO:0000256" key="1">
    <source>
        <dbReference type="SAM" id="MobiDB-lite"/>
    </source>
</evidence>
<dbReference type="HOGENOM" id="CLU_054575_0_0_4"/>
<evidence type="ECO:0000313" key="3">
    <source>
        <dbReference type="Proteomes" id="UP000000644"/>
    </source>
</evidence>